<evidence type="ECO:0000313" key="4">
    <source>
        <dbReference type="Proteomes" id="UP000515873"/>
    </source>
</evidence>
<keyword evidence="2" id="KW-0472">Membrane</keyword>
<reference evidence="3 4" key="1">
    <citation type="submission" date="2020-08" db="EMBL/GenBank/DDBJ databases">
        <title>Dyella sp. G9 isolated from forest soil.</title>
        <authorList>
            <person name="Fu J."/>
            <person name="Qiu L."/>
        </authorList>
    </citation>
    <scope>NUCLEOTIDE SEQUENCE [LARGE SCALE GENOMIC DNA]</scope>
    <source>
        <strain evidence="3 4">G9</strain>
    </source>
</reference>
<evidence type="ECO:0000313" key="3">
    <source>
        <dbReference type="EMBL" id="QNK00438.1"/>
    </source>
</evidence>
<keyword evidence="2" id="KW-1133">Transmembrane helix</keyword>
<dbReference type="InterPro" id="IPR011990">
    <property type="entry name" value="TPR-like_helical_dom_sf"/>
</dbReference>
<feature type="region of interest" description="Disordered" evidence="1">
    <location>
        <begin position="230"/>
        <end position="263"/>
    </location>
</feature>
<evidence type="ECO:0000256" key="2">
    <source>
        <dbReference type="SAM" id="Phobius"/>
    </source>
</evidence>
<feature type="region of interest" description="Disordered" evidence="1">
    <location>
        <begin position="63"/>
        <end position="83"/>
    </location>
</feature>
<keyword evidence="4" id="KW-1185">Reference proteome</keyword>
<evidence type="ECO:0000256" key="1">
    <source>
        <dbReference type="SAM" id="MobiDB-lite"/>
    </source>
</evidence>
<organism evidence="3 4">
    <name type="scientific">Dyella telluris</name>
    <dbReference type="NCBI Taxonomy" id="2763498"/>
    <lineage>
        <taxon>Bacteria</taxon>
        <taxon>Pseudomonadati</taxon>
        <taxon>Pseudomonadota</taxon>
        <taxon>Gammaproteobacteria</taxon>
        <taxon>Lysobacterales</taxon>
        <taxon>Rhodanobacteraceae</taxon>
        <taxon>Dyella</taxon>
    </lineage>
</organism>
<dbReference type="EMBL" id="CP060412">
    <property type="protein sequence ID" value="QNK00438.1"/>
    <property type="molecule type" value="Genomic_DNA"/>
</dbReference>
<sequence length="814" mass="87540">MLKRQWIVAAVVAGLAGAVAWACGPMFPNQLLDQRAATLKAVPQNSFAFEAQHLLPATDTLSADETTSYGGEQKDGAAEAKSQGLSVEQLARVKALRELPSGDEAFEAGKDLPADLRAYVAGAVDFAGDKEDAAVARFEQVLALPLEQARLRSVWAAYMLGRIHAGRANDAASDPAVFPRERAASAKAFGLARARAVDGASDTQGLAVASFGEEARLYLYDHGRQCSWGDLNGTPEQDAVDGADGDDAGKDTHAKEARPPCGNGMAADDLKKAITLYAAQAGHRSDSAVNSLVAVADFAMRQPRLVDALIDSPVPQRLLVAYALARMGGEAEDTRANAGKPTTDPRLVALVQGIEKRGLEQVAGADRLASLAYQVGNYPLATSLVGKSSGPLADWVRAKLALQKGDMAAAAAAYAAAAKAFPKVGDAQAAIEPSNVNLITGEQGVLALARGEYVEAMGHLYDAASSVGGDGNVYEDEGDLAGIGYGNDAAYVAERVLTVDELKQFVDARAPESPVPPRDKQADNYYRTLLPLADNLRWLLARRLMRAGRYDEAFAYFPKDDDPRIQVSDDDGKTQPANLRSKAHAYTDALHDSQHAWTDIGKAEALYKASVIAREDGMEILGYEQDPDFNDNGGSYQGGSGQTAESLKQAYVTDGERQRHAQSVAKPDYRFHYRYIAADTASQVADLLPPRSQAFAAVICKATGWMMEGPPDYEDNYQGYGEAKPTAPSERERRVATYYQRYVKQGPYVAWAADFGRGCEEPDFDRARAFKRSQLLAGLKHGMHRHWPVVLAGVLLLGGLMVGMVRRRRRKSVA</sequence>
<protein>
    <recommendedName>
        <fullName evidence="5">Tetratricopeptide repeat protein</fullName>
    </recommendedName>
</protein>
<dbReference type="Proteomes" id="UP000515873">
    <property type="component" value="Chromosome"/>
</dbReference>
<evidence type="ECO:0008006" key="5">
    <source>
        <dbReference type="Google" id="ProtNLM"/>
    </source>
</evidence>
<name>A0A7G8Q0Y0_9GAMM</name>
<proteinExistence type="predicted"/>
<dbReference type="AlphaFoldDB" id="A0A7G8Q0Y0"/>
<accession>A0A7G8Q0Y0</accession>
<feature type="transmembrane region" description="Helical" evidence="2">
    <location>
        <begin position="786"/>
        <end position="805"/>
    </location>
</feature>
<feature type="compositionally biased region" description="Basic and acidic residues" evidence="1">
    <location>
        <begin position="247"/>
        <end position="258"/>
    </location>
</feature>
<dbReference type="RefSeq" id="WP_187055912.1">
    <property type="nucleotide sequence ID" value="NZ_CP060412.1"/>
</dbReference>
<dbReference type="KEGG" id="dtl:H8F01_15185"/>
<gene>
    <name evidence="3" type="ORF">H8F01_15185</name>
</gene>
<dbReference type="Gene3D" id="1.25.40.10">
    <property type="entry name" value="Tetratricopeptide repeat domain"/>
    <property type="match status" value="1"/>
</dbReference>
<keyword evidence="2" id="KW-0812">Transmembrane</keyword>